<evidence type="ECO:0000313" key="3">
    <source>
        <dbReference type="EMBL" id="GAA0494858.1"/>
    </source>
</evidence>
<keyword evidence="4" id="KW-1185">Reference proteome</keyword>
<dbReference type="RefSeq" id="WP_343840873.1">
    <property type="nucleotide sequence ID" value="NZ_BAAADO010000004.1"/>
</dbReference>
<protein>
    <recommendedName>
        <fullName evidence="2">UPF0298 protein GCM10008986_21860</fullName>
    </recommendedName>
</protein>
<comment type="caution">
    <text evidence="3">The sequence shown here is derived from an EMBL/GenBank/DDBJ whole genome shotgun (WGS) entry which is preliminary data.</text>
</comment>
<comment type="similarity">
    <text evidence="2">Belongs to the UPF0298 family.</text>
</comment>
<evidence type="ECO:0000256" key="1">
    <source>
        <dbReference type="ARBA" id="ARBA00022490"/>
    </source>
</evidence>
<reference evidence="4" key="1">
    <citation type="journal article" date="2019" name="Int. J. Syst. Evol. Microbiol.">
        <title>The Global Catalogue of Microorganisms (GCM) 10K type strain sequencing project: providing services to taxonomists for standard genome sequencing and annotation.</title>
        <authorList>
            <consortium name="The Broad Institute Genomics Platform"/>
            <consortium name="The Broad Institute Genome Sequencing Center for Infectious Disease"/>
            <person name="Wu L."/>
            <person name="Ma J."/>
        </authorList>
    </citation>
    <scope>NUCLEOTIDE SEQUENCE [LARGE SCALE GENOMIC DNA]</scope>
    <source>
        <strain evidence="4">JCM 12389</strain>
    </source>
</reference>
<evidence type="ECO:0000313" key="4">
    <source>
        <dbReference type="Proteomes" id="UP001500880"/>
    </source>
</evidence>
<name>A0ABP3L7H9_9BACI</name>
<dbReference type="InterPro" id="IPR016979">
    <property type="entry name" value="DUF2129"/>
</dbReference>
<comment type="subcellular location">
    <subcellularLocation>
        <location evidence="2">Cytoplasm</location>
    </subcellularLocation>
</comment>
<evidence type="ECO:0000256" key="2">
    <source>
        <dbReference type="HAMAP-Rule" id="MF_01126"/>
    </source>
</evidence>
<keyword evidence="1 2" id="KW-0963">Cytoplasm</keyword>
<dbReference type="Proteomes" id="UP001500880">
    <property type="component" value="Unassembled WGS sequence"/>
</dbReference>
<dbReference type="Pfam" id="PF09902">
    <property type="entry name" value="DUF2129"/>
    <property type="match status" value="1"/>
</dbReference>
<proteinExistence type="inferred from homology"/>
<dbReference type="HAMAP" id="MF_01126">
    <property type="entry name" value="UPF0298"/>
    <property type="match status" value="1"/>
</dbReference>
<sequence>MEVVVPAAAHPDFYPDKTLKNDEDDDMFTKRQGIFVWVKNIKNGRKLRRFGHIITMSKKQRYVLLYVNQEDTEDKLQQLQKLPFVIKAEPSYKPFIRTEFENEKAKEIKEEESKYGF</sequence>
<accession>A0ABP3L7H9</accession>
<gene>
    <name evidence="3" type="ORF">GCM10008986_21860</name>
</gene>
<dbReference type="EMBL" id="BAAADO010000004">
    <property type="protein sequence ID" value="GAA0494858.1"/>
    <property type="molecule type" value="Genomic_DNA"/>
</dbReference>
<organism evidence="3 4">
    <name type="scientific">Salinibacillus aidingensis</name>
    <dbReference type="NCBI Taxonomy" id="237684"/>
    <lineage>
        <taxon>Bacteria</taxon>
        <taxon>Bacillati</taxon>
        <taxon>Bacillota</taxon>
        <taxon>Bacilli</taxon>
        <taxon>Bacillales</taxon>
        <taxon>Bacillaceae</taxon>
        <taxon>Salinibacillus</taxon>
    </lineage>
</organism>